<dbReference type="RefSeq" id="WP_199869288.1">
    <property type="nucleotide sequence ID" value="NZ_JAAGPU010000004.1"/>
</dbReference>
<evidence type="ECO:0000313" key="4">
    <source>
        <dbReference type="EMBL" id="NEU04050.1"/>
    </source>
</evidence>
<dbReference type="EMBL" id="JAAGPU010000004">
    <property type="protein sequence ID" value="NEU04050.1"/>
    <property type="molecule type" value="Genomic_DNA"/>
</dbReference>
<name>A0A6M0GZU2_9CLOT</name>
<dbReference type="Gene3D" id="3.40.630.30">
    <property type="match status" value="2"/>
</dbReference>
<evidence type="ECO:0000256" key="2">
    <source>
        <dbReference type="ARBA" id="ARBA00023315"/>
    </source>
</evidence>
<keyword evidence="2" id="KW-0012">Acyltransferase</keyword>
<feature type="domain" description="N-acetyltransferase" evidence="3">
    <location>
        <begin position="161"/>
        <end position="304"/>
    </location>
</feature>
<dbReference type="CDD" id="cd04301">
    <property type="entry name" value="NAT_SF"/>
    <property type="match status" value="1"/>
</dbReference>
<dbReference type="Proteomes" id="UP000481872">
    <property type="component" value="Unassembled WGS sequence"/>
</dbReference>
<reference evidence="4 5" key="1">
    <citation type="submission" date="2020-02" db="EMBL/GenBank/DDBJ databases">
        <title>Genome assembly of a novel Clostridium senegalense strain.</title>
        <authorList>
            <person name="Gupta T.B."/>
            <person name="Jauregui R."/>
            <person name="Maclean P."/>
            <person name="Nawarathana A."/>
            <person name="Brightwell G."/>
        </authorList>
    </citation>
    <scope>NUCLEOTIDE SEQUENCE [LARGE SCALE GENOMIC DNA]</scope>
    <source>
        <strain evidence="4 5">AGRFS4</strain>
    </source>
</reference>
<evidence type="ECO:0000256" key="1">
    <source>
        <dbReference type="ARBA" id="ARBA00022679"/>
    </source>
</evidence>
<dbReference type="InterPro" id="IPR051556">
    <property type="entry name" value="N-term/lysine_N-AcTrnsfr"/>
</dbReference>
<dbReference type="InterPro" id="IPR000182">
    <property type="entry name" value="GNAT_dom"/>
</dbReference>
<evidence type="ECO:0000259" key="3">
    <source>
        <dbReference type="PROSITE" id="PS51186"/>
    </source>
</evidence>
<proteinExistence type="predicted"/>
<accession>A0A6M0GZU2</accession>
<dbReference type="Pfam" id="PF00583">
    <property type="entry name" value="Acetyltransf_1"/>
    <property type="match status" value="1"/>
</dbReference>
<dbReference type="PROSITE" id="PS51186">
    <property type="entry name" value="GNAT"/>
    <property type="match status" value="1"/>
</dbReference>
<organism evidence="4 5">
    <name type="scientific">Clostridium senegalense</name>
    <dbReference type="NCBI Taxonomy" id="1465809"/>
    <lineage>
        <taxon>Bacteria</taxon>
        <taxon>Bacillati</taxon>
        <taxon>Bacillota</taxon>
        <taxon>Clostridia</taxon>
        <taxon>Eubacteriales</taxon>
        <taxon>Clostridiaceae</taxon>
        <taxon>Clostridium</taxon>
    </lineage>
</organism>
<dbReference type="AlphaFoldDB" id="A0A6M0GZU2"/>
<dbReference type="SUPFAM" id="SSF55729">
    <property type="entry name" value="Acyl-CoA N-acyltransferases (Nat)"/>
    <property type="match status" value="2"/>
</dbReference>
<dbReference type="GO" id="GO:0016747">
    <property type="term" value="F:acyltransferase activity, transferring groups other than amino-acyl groups"/>
    <property type="evidence" value="ECO:0007669"/>
    <property type="project" value="InterPro"/>
</dbReference>
<dbReference type="PANTHER" id="PTHR42919:SF8">
    <property type="entry name" value="N-ALPHA-ACETYLTRANSFERASE 50"/>
    <property type="match status" value="1"/>
</dbReference>
<evidence type="ECO:0000313" key="5">
    <source>
        <dbReference type="Proteomes" id="UP000481872"/>
    </source>
</evidence>
<dbReference type="PANTHER" id="PTHR42919">
    <property type="entry name" value="N-ALPHA-ACETYLTRANSFERASE"/>
    <property type="match status" value="1"/>
</dbReference>
<keyword evidence="5" id="KW-1185">Reference proteome</keyword>
<keyword evidence="1 4" id="KW-0808">Transferase</keyword>
<sequence>MTAKIKKFNELSRDLKENLYNLILQCDKNYTKTFNEMTDFFESEVFQFGTQILTIVDDENIVAVIGVITKEIKICGVGYITETYFNFELIKKYEKQFKILLNEAINICKKVKATEILLGIRSEMFEIKEFFIKHGFIKKYDAIVMRYNFIKKHKHFNDSNITLEKLEVKTLDIFVELYNKAFKDTINAATITKEDAREFLEIYRENEKLLGLIYEKNFPIGIYMLAEVDNVGWIDNIGVLEEHRGRGIGRQVLYKCIDGFIDKNILTMRLLVISSNNVAFELYKNIGFEEEYIFSKWYVKNMKF</sequence>
<protein>
    <submittedName>
        <fullName evidence="4">GNAT family N-acetyltransferase</fullName>
    </submittedName>
</protein>
<dbReference type="InterPro" id="IPR016181">
    <property type="entry name" value="Acyl_CoA_acyltransferase"/>
</dbReference>
<gene>
    <name evidence="4" type="ORF">G3M99_04105</name>
</gene>
<comment type="caution">
    <text evidence="4">The sequence shown here is derived from an EMBL/GenBank/DDBJ whole genome shotgun (WGS) entry which is preliminary data.</text>
</comment>